<name>A0A4Q4M8C6_9PLEO</name>
<gene>
    <name evidence="1" type="ORF">AA0114_g9153</name>
</gene>
<dbReference type="EMBL" id="PDXA01000035">
    <property type="protein sequence ID" value="RYN45298.1"/>
    <property type="molecule type" value="Genomic_DNA"/>
</dbReference>
<proteinExistence type="predicted"/>
<evidence type="ECO:0000313" key="2">
    <source>
        <dbReference type="Proteomes" id="UP000292402"/>
    </source>
</evidence>
<dbReference type="PANTHER" id="PTHR33112:SF16">
    <property type="entry name" value="HETEROKARYON INCOMPATIBILITY DOMAIN-CONTAINING PROTEIN"/>
    <property type="match status" value="1"/>
</dbReference>
<dbReference type="Proteomes" id="UP000292402">
    <property type="component" value="Unassembled WGS sequence"/>
</dbReference>
<evidence type="ECO:0008006" key="3">
    <source>
        <dbReference type="Google" id="ProtNLM"/>
    </source>
</evidence>
<dbReference type="AlphaFoldDB" id="A0A4Q4M8C6"/>
<accession>A0A4Q4M8C6</accession>
<dbReference type="PANTHER" id="PTHR33112">
    <property type="entry name" value="DOMAIN PROTEIN, PUTATIVE-RELATED"/>
    <property type="match status" value="1"/>
</dbReference>
<reference evidence="2" key="1">
    <citation type="journal article" date="2019" name="bioRxiv">
        <title>Genomics, evolutionary history and diagnostics of the Alternaria alternata species group including apple and Asian pear pathotypes.</title>
        <authorList>
            <person name="Armitage A.D."/>
            <person name="Cockerton H.M."/>
            <person name="Sreenivasaprasad S."/>
            <person name="Woodhall J.W."/>
            <person name="Lane C.R."/>
            <person name="Harrison R.J."/>
            <person name="Clarkson J.P."/>
        </authorList>
    </citation>
    <scope>NUCLEOTIDE SEQUENCE [LARGE SCALE GENOMIC DNA]</scope>
    <source>
        <strain evidence="2">FERA 1082</strain>
    </source>
</reference>
<organism evidence="1 2">
    <name type="scientific">Alternaria tenuissima</name>
    <dbReference type="NCBI Taxonomy" id="119927"/>
    <lineage>
        <taxon>Eukaryota</taxon>
        <taxon>Fungi</taxon>
        <taxon>Dikarya</taxon>
        <taxon>Ascomycota</taxon>
        <taxon>Pezizomycotina</taxon>
        <taxon>Dothideomycetes</taxon>
        <taxon>Pleosporomycetidae</taxon>
        <taxon>Pleosporales</taxon>
        <taxon>Pleosporineae</taxon>
        <taxon>Pleosporaceae</taxon>
        <taxon>Alternaria</taxon>
        <taxon>Alternaria sect. Alternaria</taxon>
        <taxon>Alternaria alternata complex</taxon>
    </lineage>
</organism>
<sequence length="384" mass="43960">MGNVYRNAALVVAASGVEDSSQGLFVNNPSARTVFGLPYRTGAEVNGTFNMMQLPAYSDWYPAHGPLETRAWTLQERYLAQRFITFMPGGITWSCKTMSVNEAGQTLAGFNRMGEDWFRLLNVYTRRSLTFPLDRTEALQGIAEELAPQSWKDRYIPDYGVWADKLMEQLLWFKNGPCFDNSKLPNKPSWSWTATGSVKAWPFGFAFDYDLPDLKKMLGELVITSEGHLHIFGHLSTAIPAPSYVRDDSTARHLRLPEVQQLYHTWSKRPTTSYILTQDIDHGYGQVNLGSACFDNDPITSYSHVFFLMRRKIWSQSMGAQKPFVKRESINDVVYHTMYNPQFVYWALLLEQVDESKYKRVGFAALLPVAYEVFKVQVQEFNII</sequence>
<protein>
    <recommendedName>
        <fullName evidence="3">Heterokaryon incompatibility domain-containing protein</fullName>
    </recommendedName>
</protein>
<evidence type="ECO:0000313" key="1">
    <source>
        <dbReference type="EMBL" id="RYN45298.1"/>
    </source>
</evidence>
<comment type="caution">
    <text evidence="1">The sequence shown here is derived from an EMBL/GenBank/DDBJ whole genome shotgun (WGS) entry which is preliminary data.</text>
</comment>